<reference evidence="1 2" key="1">
    <citation type="submission" date="2024-04" db="EMBL/GenBank/DDBJ databases">
        <authorList>
            <person name="Rising A."/>
            <person name="Reimegard J."/>
            <person name="Sonavane S."/>
            <person name="Akerstrom W."/>
            <person name="Nylinder S."/>
            <person name="Hedman E."/>
            <person name="Kallberg Y."/>
        </authorList>
    </citation>
    <scope>NUCLEOTIDE SEQUENCE [LARGE SCALE GENOMIC DNA]</scope>
</reference>
<keyword evidence="2" id="KW-1185">Reference proteome</keyword>
<dbReference type="EMBL" id="CAXIEN010000468">
    <property type="protein sequence ID" value="CAL1298667.1"/>
    <property type="molecule type" value="Genomic_DNA"/>
</dbReference>
<accession>A0AAV2BS06</accession>
<evidence type="ECO:0000313" key="1">
    <source>
        <dbReference type="EMBL" id="CAL1298667.1"/>
    </source>
</evidence>
<organism evidence="1 2">
    <name type="scientific">Larinioides sclopetarius</name>
    <dbReference type="NCBI Taxonomy" id="280406"/>
    <lineage>
        <taxon>Eukaryota</taxon>
        <taxon>Metazoa</taxon>
        <taxon>Ecdysozoa</taxon>
        <taxon>Arthropoda</taxon>
        <taxon>Chelicerata</taxon>
        <taxon>Arachnida</taxon>
        <taxon>Araneae</taxon>
        <taxon>Araneomorphae</taxon>
        <taxon>Entelegynae</taxon>
        <taxon>Araneoidea</taxon>
        <taxon>Araneidae</taxon>
        <taxon>Larinioides</taxon>
    </lineage>
</organism>
<sequence>MSLIGLNRQRGTFKTKINKIKNFISAFQPSDDCVKDKIELNNKLTSIQDIVKGLEEIKIALWSLPDDVNLTDSLDVIVELEEEAQEMKDLP</sequence>
<dbReference type="AlphaFoldDB" id="A0AAV2BS06"/>
<comment type="caution">
    <text evidence="1">The sequence shown here is derived from an EMBL/GenBank/DDBJ whole genome shotgun (WGS) entry which is preliminary data.</text>
</comment>
<name>A0AAV2BS06_9ARAC</name>
<gene>
    <name evidence="1" type="ORF">LARSCL_LOCUS20922</name>
</gene>
<protein>
    <submittedName>
        <fullName evidence="1">Uncharacterized protein</fullName>
    </submittedName>
</protein>
<dbReference type="Proteomes" id="UP001497382">
    <property type="component" value="Unassembled WGS sequence"/>
</dbReference>
<proteinExistence type="predicted"/>
<evidence type="ECO:0000313" key="2">
    <source>
        <dbReference type="Proteomes" id="UP001497382"/>
    </source>
</evidence>